<dbReference type="Pfam" id="PF00892">
    <property type="entry name" value="EamA"/>
    <property type="match status" value="2"/>
</dbReference>
<dbReference type="PANTHER" id="PTHR32322">
    <property type="entry name" value="INNER MEMBRANE TRANSPORTER"/>
    <property type="match status" value="1"/>
</dbReference>
<feature type="transmembrane region" description="Helical" evidence="6">
    <location>
        <begin position="63"/>
        <end position="82"/>
    </location>
</feature>
<feature type="transmembrane region" description="Helical" evidence="6">
    <location>
        <begin position="120"/>
        <end position="139"/>
    </location>
</feature>
<gene>
    <name evidence="8" type="ORF">GCM10025866_23880</name>
</gene>
<evidence type="ECO:0000256" key="4">
    <source>
        <dbReference type="ARBA" id="ARBA00022989"/>
    </source>
</evidence>
<keyword evidence="4 6" id="KW-1133">Transmembrane helix</keyword>
<accession>A0ABM8GDX6</accession>
<dbReference type="PANTHER" id="PTHR32322:SF2">
    <property type="entry name" value="EAMA DOMAIN-CONTAINING PROTEIN"/>
    <property type="match status" value="1"/>
</dbReference>
<dbReference type="InterPro" id="IPR000620">
    <property type="entry name" value="EamA_dom"/>
</dbReference>
<evidence type="ECO:0000256" key="3">
    <source>
        <dbReference type="ARBA" id="ARBA00022692"/>
    </source>
</evidence>
<feature type="transmembrane region" description="Helical" evidence="6">
    <location>
        <begin position="145"/>
        <end position="164"/>
    </location>
</feature>
<dbReference type="InterPro" id="IPR037185">
    <property type="entry name" value="EmrE-like"/>
</dbReference>
<keyword evidence="3 6" id="KW-0812">Transmembrane</keyword>
<feature type="transmembrane region" description="Helical" evidence="6">
    <location>
        <begin position="248"/>
        <end position="267"/>
    </location>
</feature>
<evidence type="ECO:0000313" key="9">
    <source>
        <dbReference type="Proteomes" id="UP001321498"/>
    </source>
</evidence>
<evidence type="ECO:0000259" key="7">
    <source>
        <dbReference type="Pfam" id="PF00892"/>
    </source>
</evidence>
<feature type="transmembrane region" description="Helical" evidence="6">
    <location>
        <begin position="176"/>
        <end position="195"/>
    </location>
</feature>
<evidence type="ECO:0000256" key="6">
    <source>
        <dbReference type="SAM" id="Phobius"/>
    </source>
</evidence>
<evidence type="ECO:0000256" key="1">
    <source>
        <dbReference type="ARBA" id="ARBA00004141"/>
    </source>
</evidence>
<feature type="transmembrane region" description="Helical" evidence="6">
    <location>
        <begin position="215"/>
        <end position="236"/>
    </location>
</feature>
<protein>
    <submittedName>
        <fullName evidence="8">Permease</fullName>
    </submittedName>
</protein>
<dbReference type="SUPFAM" id="SSF103481">
    <property type="entry name" value="Multidrug resistance efflux transporter EmrE"/>
    <property type="match status" value="2"/>
</dbReference>
<dbReference type="Proteomes" id="UP001321498">
    <property type="component" value="Chromosome"/>
</dbReference>
<dbReference type="RefSeq" id="WP_286276534.1">
    <property type="nucleotide sequence ID" value="NZ_AP027731.1"/>
</dbReference>
<feature type="transmembrane region" description="Helical" evidence="6">
    <location>
        <begin position="30"/>
        <end position="51"/>
    </location>
</feature>
<proteinExistence type="inferred from homology"/>
<feature type="domain" description="EamA" evidence="7">
    <location>
        <begin position="1"/>
        <end position="135"/>
    </location>
</feature>
<comment type="similarity">
    <text evidence="2">Belongs to the EamA transporter family.</text>
</comment>
<dbReference type="Gene3D" id="1.10.3730.20">
    <property type="match status" value="2"/>
</dbReference>
<keyword evidence="5 6" id="KW-0472">Membrane</keyword>
<evidence type="ECO:0000313" key="8">
    <source>
        <dbReference type="EMBL" id="BDZ46479.1"/>
    </source>
</evidence>
<evidence type="ECO:0000256" key="5">
    <source>
        <dbReference type="ARBA" id="ARBA00023136"/>
    </source>
</evidence>
<feature type="domain" description="EamA" evidence="7">
    <location>
        <begin position="147"/>
        <end position="288"/>
    </location>
</feature>
<feature type="transmembrane region" description="Helical" evidence="6">
    <location>
        <begin position="88"/>
        <end position="113"/>
    </location>
</feature>
<dbReference type="EMBL" id="AP027731">
    <property type="protein sequence ID" value="BDZ46479.1"/>
    <property type="molecule type" value="Genomic_DNA"/>
</dbReference>
<dbReference type="InterPro" id="IPR050638">
    <property type="entry name" value="AA-Vitamin_Transporters"/>
</dbReference>
<reference evidence="9" key="1">
    <citation type="journal article" date="2019" name="Int. J. Syst. Evol. Microbiol.">
        <title>The Global Catalogue of Microorganisms (GCM) 10K type strain sequencing project: providing services to taxonomists for standard genome sequencing and annotation.</title>
        <authorList>
            <consortium name="The Broad Institute Genomics Platform"/>
            <consortium name="The Broad Institute Genome Sequencing Center for Infectious Disease"/>
            <person name="Wu L."/>
            <person name="Ma J."/>
        </authorList>
    </citation>
    <scope>NUCLEOTIDE SEQUENCE [LARGE SCALE GENOMIC DNA]</scope>
    <source>
        <strain evidence="9">NBRC 108725</strain>
    </source>
</reference>
<name>A0ABM8GDX6_9MICO</name>
<sequence>MGYLYGLLSALLFGANGSVAKLVLQGGVTAGQLTFFRCLGAALLAGAVVLVSDRRALRLRPRTLLGCALLGLVGVAAVQWLYAVAIDLLPVGIALLLEYLAVPLVALVAWLVLKERVRPQLWVAIVLVVGGLAIVAQVGAAPLDAVGVLAALAAAAALAVYFLLGERGVASAPPLVIAFWSMLFAAAFWALPSAWWEVSPATLGAPLVLGDGASVPLWLGLVWVIAMGSFAPYALSYLAIRRLGATRAGILAAAEVVFAFAVAWLWLGEALSLPQTAGAAVVLAGIVVAQTARPTPVDADLAIVPGSAVGGRP</sequence>
<organism evidence="8 9">
    <name type="scientific">Naasia aerilata</name>
    <dbReference type="NCBI Taxonomy" id="1162966"/>
    <lineage>
        <taxon>Bacteria</taxon>
        <taxon>Bacillati</taxon>
        <taxon>Actinomycetota</taxon>
        <taxon>Actinomycetes</taxon>
        <taxon>Micrococcales</taxon>
        <taxon>Microbacteriaceae</taxon>
        <taxon>Naasia</taxon>
    </lineage>
</organism>
<keyword evidence="9" id="KW-1185">Reference proteome</keyword>
<evidence type="ECO:0000256" key="2">
    <source>
        <dbReference type="ARBA" id="ARBA00007362"/>
    </source>
</evidence>
<comment type="subcellular location">
    <subcellularLocation>
        <location evidence="1">Membrane</location>
        <topology evidence="1">Multi-pass membrane protein</topology>
    </subcellularLocation>
</comment>